<accession>A0A7U0F5R7</accession>
<dbReference type="SMART" id="SM00774">
    <property type="entry name" value="WRKY"/>
    <property type="match status" value="1"/>
</dbReference>
<keyword evidence="6" id="KW-0539">Nucleus</keyword>
<dbReference type="PROSITE" id="PS50811">
    <property type="entry name" value="WRKY"/>
    <property type="match status" value="1"/>
</dbReference>
<dbReference type="EMBL" id="MT123315">
    <property type="protein sequence ID" value="QQV37204.1"/>
    <property type="molecule type" value="mRNA"/>
</dbReference>
<feature type="domain" description="WRKY" evidence="8">
    <location>
        <begin position="199"/>
        <end position="264"/>
    </location>
</feature>
<evidence type="ECO:0000256" key="7">
    <source>
        <dbReference type="SAM" id="MobiDB-lite"/>
    </source>
</evidence>
<evidence type="ECO:0000256" key="3">
    <source>
        <dbReference type="ARBA" id="ARBA00023015"/>
    </source>
</evidence>
<keyword evidence="5" id="KW-0804">Transcription</keyword>
<dbReference type="InterPro" id="IPR044810">
    <property type="entry name" value="WRKY_plant"/>
</dbReference>
<evidence type="ECO:0000259" key="8">
    <source>
        <dbReference type="PROSITE" id="PS50811"/>
    </source>
</evidence>
<proteinExistence type="evidence at transcript level"/>
<feature type="region of interest" description="Disordered" evidence="7">
    <location>
        <begin position="121"/>
        <end position="194"/>
    </location>
</feature>
<keyword evidence="4" id="KW-0238">DNA-binding</keyword>
<dbReference type="InterPro" id="IPR003657">
    <property type="entry name" value="WRKY_dom"/>
</dbReference>
<dbReference type="InterPro" id="IPR017396">
    <property type="entry name" value="TF_WRKY_IIc"/>
</dbReference>
<dbReference type="PANTHER" id="PTHR31221:SF289">
    <property type="entry name" value="WRKY TRANSCRIPTION FACTOR 68"/>
    <property type="match status" value="1"/>
</dbReference>
<evidence type="ECO:0000256" key="1">
    <source>
        <dbReference type="ARBA" id="ARBA00004123"/>
    </source>
</evidence>
<organism evidence="9">
    <name type="scientific">Boehmeria nivea</name>
    <name type="common">Chinese grass</name>
    <name type="synonym">Urtica nivea</name>
    <dbReference type="NCBI Taxonomy" id="83906"/>
    <lineage>
        <taxon>Eukaryota</taxon>
        <taxon>Viridiplantae</taxon>
        <taxon>Streptophyta</taxon>
        <taxon>Embryophyta</taxon>
        <taxon>Tracheophyta</taxon>
        <taxon>Spermatophyta</taxon>
        <taxon>Magnoliopsida</taxon>
        <taxon>eudicotyledons</taxon>
        <taxon>Gunneridae</taxon>
        <taxon>Pentapetalae</taxon>
        <taxon>rosids</taxon>
        <taxon>fabids</taxon>
        <taxon>Rosales</taxon>
        <taxon>Urticaceae</taxon>
        <taxon>Boehmeria</taxon>
    </lineage>
</organism>
<dbReference type="FunFam" id="2.20.25.80:FF:000003">
    <property type="entry name" value="WRKY transcription factor 57"/>
    <property type="match status" value="1"/>
</dbReference>
<dbReference type="GO" id="GO:0003700">
    <property type="term" value="F:DNA-binding transcription factor activity"/>
    <property type="evidence" value="ECO:0007669"/>
    <property type="project" value="InterPro"/>
</dbReference>
<feature type="compositionally biased region" description="Polar residues" evidence="7">
    <location>
        <begin position="121"/>
        <end position="132"/>
    </location>
</feature>
<name>A0A7U0F5R7_BOENI</name>
<feature type="compositionally biased region" description="Basic residues" evidence="7">
    <location>
        <begin position="175"/>
        <end position="186"/>
    </location>
</feature>
<gene>
    <name evidence="9" type="primary">WRKY15</name>
</gene>
<dbReference type="InterPro" id="IPR036576">
    <property type="entry name" value="WRKY_dom_sf"/>
</dbReference>
<dbReference type="GO" id="GO:0043565">
    <property type="term" value="F:sequence-specific DNA binding"/>
    <property type="evidence" value="ECO:0007669"/>
    <property type="project" value="InterPro"/>
</dbReference>
<feature type="compositionally biased region" description="Acidic residues" evidence="7">
    <location>
        <begin position="152"/>
        <end position="164"/>
    </location>
</feature>
<dbReference type="Pfam" id="PF03106">
    <property type="entry name" value="WRKY"/>
    <property type="match status" value="1"/>
</dbReference>
<evidence type="ECO:0000256" key="6">
    <source>
        <dbReference type="ARBA" id="ARBA00023242"/>
    </source>
</evidence>
<feature type="compositionally biased region" description="Low complexity" evidence="7">
    <location>
        <begin position="267"/>
        <end position="277"/>
    </location>
</feature>
<keyword evidence="3" id="KW-0805">Transcription regulation</keyword>
<dbReference type="GO" id="GO:0005634">
    <property type="term" value="C:nucleus"/>
    <property type="evidence" value="ECO:0007669"/>
    <property type="project" value="UniProtKB-SubCell"/>
</dbReference>
<reference evidence="9" key="1">
    <citation type="submission" date="2020-02" db="EMBL/GenBank/DDBJ databases">
        <title>The WRKY gene family in ramie (Boehmeria nivea L. Gaud): 26 BnWRKY genes expression analyses and overexpression of BnWRKY23 increased drought stress tolerance in Arabidopsis thaliana.</title>
        <authorList>
            <person name="Bao Y."/>
            <person name="Dai L."/>
            <person name="Liao Y."/>
            <person name="Huang X."/>
            <person name="Liu L."/>
            <person name="Peng D."/>
            <person name="Wang B."/>
        </authorList>
    </citation>
    <scope>NUCLEOTIDE SEQUENCE</scope>
</reference>
<feature type="compositionally biased region" description="Basic and acidic residues" evidence="7">
    <location>
        <begin position="165"/>
        <end position="174"/>
    </location>
</feature>
<dbReference type="PANTHER" id="PTHR31221">
    <property type="entry name" value="WRKY TRANSCRIPTION FACTOR PROTEIN 1-RELATED"/>
    <property type="match status" value="1"/>
</dbReference>
<dbReference type="Gene3D" id="2.20.25.80">
    <property type="entry name" value="WRKY domain"/>
    <property type="match status" value="1"/>
</dbReference>
<dbReference type="SUPFAM" id="SSF118290">
    <property type="entry name" value="WRKY DNA-binding domain"/>
    <property type="match status" value="1"/>
</dbReference>
<comment type="similarity">
    <text evidence="2">Belongs to the WRKY group II-c family.</text>
</comment>
<evidence type="ECO:0000256" key="2">
    <source>
        <dbReference type="ARBA" id="ARBA00008964"/>
    </source>
</evidence>
<comment type="subcellular location">
    <subcellularLocation>
        <location evidence="1">Nucleus</location>
    </subcellularLocation>
</comment>
<dbReference type="PIRSF" id="PIRSF038130">
    <property type="entry name" value="TF_WRKY_IIc"/>
    <property type="match status" value="1"/>
</dbReference>
<evidence type="ECO:0000313" key="9">
    <source>
        <dbReference type="EMBL" id="QQV37204.1"/>
    </source>
</evidence>
<feature type="region of interest" description="Disordered" evidence="7">
    <location>
        <begin position="258"/>
        <end position="284"/>
    </location>
</feature>
<sequence length="381" mass="42603">MEIKREMITTTTTKLGMGSSNGAFNNTNSPLLVSTSSTFDHLCEFGDKSSLGFMELLGVNDYLLTANTTPTTSQTLSFFDHQYHSFPSLQTPLLVDHLASSNIITANDNIAVKNRHQTQSNIINNQPETPNTSSISSASSDDQQVNVKTQQDEEDDHDDEDHDQDEEHANEKTKKLLKAKKTNQKNRQREPRFAFMTKSEVDHLEDGYRWRKYGQKAVKNSPFPRSYYRCTSSSCNVKKRVERSFTDPTVVVTTYEGQHTHPSPLISRPSNSLLRASSPPPPTPFPTSANAQMPRQYYYHQFLSPNVNLQLLQHQHLAEYALSSSSSSSLLGSNNLNGSSTSNNGFGVNERRFCTATGTANLLVDHGLLQDIVPSHMLKQK</sequence>
<protein>
    <submittedName>
        <fullName evidence="9">WRKY transcription factor</fullName>
    </submittedName>
</protein>
<evidence type="ECO:0000256" key="5">
    <source>
        <dbReference type="ARBA" id="ARBA00023163"/>
    </source>
</evidence>
<evidence type="ECO:0000256" key="4">
    <source>
        <dbReference type="ARBA" id="ARBA00023125"/>
    </source>
</evidence>
<dbReference type="AlphaFoldDB" id="A0A7U0F5R7"/>